<evidence type="ECO:0000313" key="5">
    <source>
        <dbReference type="EMBL" id="KAB0635903.1"/>
    </source>
</evidence>
<reference evidence="6 7" key="1">
    <citation type="submission" date="2018-08" db="EMBL/GenBank/DDBJ databases">
        <title>Comparative analysis of Burkholderia isolates from Puerto Rico.</title>
        <authorList>
            <person name="Hall C."/>
            <person name="Sahl J."/>
            <person name="Wagner D."/>
        </authorList>
    </citation>
    <scope>NUCLEOTIDE SEQUENCE [LARGE SCALE GENOMIC DNA]</scope>
    <source>
        <strain evidence="6 7">Bp8966</strain>
    </source>
</reference>
<dbReference type="PANTHER" id="PTHR43537">
    <property type="entry name" value="TRANSCRIPTIONAL REGULATOR, GNTR FAMILY"/>
    <property type="match status" value="1"/>
</dbReference>
<name>A0A3P0EW74_9BURK</name>
<keyword evidence="3" id="KW-0804">Transcription</keyword>
<dbReference type="Pfam" id="PF00392">
    <property type="entry name" value="GntR"/>
    <property type="match status" value="1"/>
</dbReference>
<dbReference type="EMBL" id="QTPM01000065">
    <property type="protein sequence ID" value="RQY82325.1"/>
    <property type="molecule type" value="Genomic_DNA"/>
</dbReference>
<dbReference type="InterPro" id="IPR036390">
    <property type="entry name" value="WH_DNA-bd_sf"/>
</dbReference>
<dbReference type="SUPFAM" id="SSF46785">
    <property type="entry name" value="Winged helix' DNA-binding domain"/>
    <property type="match status" value="1"/>
</dbReference>
<feature type="domain" description="HTH gntR-type" evidence="4">
    <location>
        <begin position="10"/>
        <end position="78"/>
    </location>
</feature>
<dbReference type="Gene3D" id="1.10.10.10">
    <property type="entry name" value="Winged helix-like DNA-binding domain superfamily/Winged helix DNA-binding domain"/>
    <property type="match status" value="1"/>
</dbReference>
<dbReference type="AlphaFoldDB" id="A0A3P0EW74"/>
<comment type="caution">
    <text evidence="5">The sequence shown here is derived from an EMBL/GenBank/DDBJ whole genome shotgun (WGS) entry which is preliminary data.</text>
</comment>
<keyword evidence="2" id="KW-0238">DNA-binding</keyword>
<dbReference type="Pfam" id="PF07729">
    <property type="entry name" value="FCD"/>
    <property type="match status" value="1"/>
</dbReference>
<organism evidence="5 8">
    <name type="scientific">Burkholderia stagnalis</name>
    <dbReference type="NCBI Taxonomy" id="1503054"/>
    <lineage>
        <taxon>Bacteria</taxon>
        <taxon>Pseudomonadati</taxon>
        <taxon>Pseudomonadota</taxon>
        <taxon>Betaproteobacteria</taxon>
        <taxon>Burkholderiales</taxon>
        <taxon>Burkholderiaceae</taxon>
        <taxon>Burkholderia</taxon>
        <taxon>Burkholderia cepacia complex</taxon>
    </lineage>
</organism>
<keyword evidence="7" id="KW-1185">Reference proteome</keyword>
<dbReference type="GO" id="GO:0003700">
    <property type="term" value="F:DNA-binding transcription factor activity"/>
    <property type="evidence" value="ECO:0007669"/>
    <property type="project" value="InterPro"/>
</dbReference>
<dbReference type="Proteomes" id="UP000473470">
    <property type="component" value="Unassembled WGS sequence"/>
</dbReference>
<dbReference type="InterPro" id="IPR000524">
    <property type="entry name" value="Tscrpt_reg_HTH_GntR"/>
</dbReference>
<dbReference type="InterPro" id="IPR008920">
    <property type="entry name" value="TF_FadR/GntR_C"/>
</dbReference>
<dbReference type="SUPFAM" id="SSF48008">
    <property type="entry name" value="GntR ligand-binding domain-like"/>
    <property type="match status" value="1"/>
</dbReference>
<dbReference type="PANTHER" id="PTHR43537:SF47">
    <property type="entry name" value="REGULATORY PROTEIN GNTR HTH"/>
    <property type="match status" value="1"/>
</dbReference>
<sequence>MSSLPPATRHSLVDSAIEILKSNITSGIWRVGHRIPTELDLAKQLAVGRNTVREAVRTLAYSGVLEVRQGDGTYVRRNVDPAETMRDVDRAARGDHLELQCMLETECARYAARRRTDEDLAILHALLKARGERETWGDVKTFVERDRAFHIAVATASHNHALEALYRYFSGSILANVEDVLVELDEADIPEPDMKAHQAVLDAIEQRDENKAVRATLAILKPQMTWLETRDPLGR</sequence>
<evidence type="ECO:0000256" key="3">
    <source>
        <dbReference type="ARBA" id="ARBA00023163"/>
    </source>
</evidence>
<dbReference type="PRINTS" id="PR00035">
    <property type="entry name" value="HTHGNTR"/>
</dbReference>
<keyword evidence="1" id="KW-0805">Transcription regulation</keyword>
<dbReference type="SMART" id="SM00345">
    <property type="entry name" value="HTH_GNTR"/>
    <property type="match status" value="1"/>
</dbReference>
<evidence type="ECO:0000256" key="2">
    <source>
        <dbReference type="ARBA" id="ARBA00023125"/>
    </source>
</evidence>
<evidence type="ECO:0000313" key="8">
    <source>
        <dbReference type="Proteomes" id="UP000473470"/>
    </source>
</evidence>
<dbReference type="CDD" id="cd07377">
    <property type="entry name" value="WHTH_GntR"/>
    <property type="match status" value="1"/>
</dbReference>
<dbReference type="InterPro" id="IPR011711">
    <property type="entry name" value="GntR_C"/>
</dbReference>
<evidence type="ECO:0000313" key="6">
    <source>
        <dbReference type="EMBL" id="RQY82325.1"/>
    </source>
</evidence>
<dbReference type="InterPro" id="IPR036388">
    <property type="entry name" value="WH-like_DNA-bd_sf"/>
</dbReference>
<dbReference type="Proteomes" id="UP000281098">
    <property type="component" value="Unassembled WGS sequence"/>
</dbReference>
<accession>A0A3P0EW74</accession>
<dbReference type="EMBL" id="VZOK01000033">
    <property type="protein sequence ID" value="KAB0635903.1"/>
    <property type="molecule type" value="Genomic_DNA"/>
</dbReference>
<reference evidence="5 8" key="2">
    <citation type="submission" date="2019-09" db="EMBL/GenBank/DDBJ databases">
        <title>Draft genome sequences of 48 bacterial type strains from the CCUG.</title>
        <authorList>
            <person name="Tunovic T."/>
            <person name="Pineiro-Iglesias B."/>
            <person name="Unosson C."/>
            <person name="Inganas E."/>
            <person name="Ohlen M."/>
            <person name="Cardew S."/>
            <person name="Jensie-Markopoulos S."/>
            <person name="Salva-Serra F."/>
            <person name="Jaen-Luchoro D."/>
            <person name="Karlsson R."/>
            <person name="Svensson-Stadler L."/>
            <person name="Chun J."/>
            <person name="Moore E."/>
        </authorList>
    </citation>
    <scope>NUCLEOTIDE SEQUENCE [LARGE SCALE GENOMIC DNA]</scope>
    <source>
        <strain evidence="5 8">CCUG 65686</strain>
    </source>
</reference>
<evidence type="ECO:0000256" key="1">
    <source>
        <dbReference type="ARBA" id="ARBA00023015"/>
    </source>
</evidence>
<dbReference type="Gene3D" id="1.20.120.530">
    <property type="entry name" value="GntR ligand-binding domain-like"/>
    <property type="match status" value="1"/>
</dbReference>
<dbReference type="SMART" id="SM00895">
    <property type="entry name" value="FCD"/>
    <property type="match status" value="1"/>
</dbReference>
<evidence type="ECO:0000313" key="7">
    <source>
        <dbReference type="Proteomes" id="UP000281098"/>
    </source>
</evidence>
<dbReference type="PROSITE" id="PS50949">
    <property type="entry name" value="HTH_GNTR"/>
    <property type="match status" value="1"/>
</dbReference>
<proteinExistence type="predicted"/>
<dbReference type="RefSeq" id="WP_059879294.1">
    <property type="nucleotide sequence ID" value="NZ_CABVPM010000027.1"/>
</dbReference>
<gene>
    <name evidence="6" type="ORF">DF017_32220</name>
    <name evidence="5" type="ORF">F7R25_21330</name>
</gene>
<evidence type="ECO:0000259" key="4">
    <source>
        <dbReference type="PROSITE" id="PS50949"/>
    </source>
</evidence>
<dbReference type="GO" id="GO:0003677">
    <property type="term" value="F:DNA binding"/>
    <property type="evidence" value="ECO:0007669"/>
    <property type="project" value="UniProtKB-KW"/>
</dbReference>
<protein>
    <submittedName>
        <fullName evidence="5">FadR family transcriptional regulator</fullName>
    </submittedName>
</protein>